<dbReference type="EMBL" id="LNQE01001491">
    <property type="protein sequence ID" value="KUG16526.1"/>
    <property type="molecule type" value="Genomic_DNA"/>
</dbReference>
<comment type="caution">
    <text evidence="5">The sequence shown here is derived from an EMBL/GenBank/DDBJ whole genome shotgun (WGS) entry which is preliminary data.</text>
</comment>
<gene>
    <name evidence="5" type="ORF">ASZ90_013788</name>
</gene>
<name>A0A0W8F6X9_9ZZZZ</name>
<proteinExistence type="predicted"/>
<comment type="subcellular location">
    <subcellularLocation>
        <location evidence="1">Secreted</location>
    </subcellularLocation>
</comment>
<organism evidence="5">
    <name type="scientific">hydrocarbon metagenome</name>
    <dbReference type="NCBI Taxonomy" id="938273"/>
    <lineage>
        <taxon>unclassified sequences</taxon>
        <taxon>metagenomes</taxon>
        <taxon>ecological metagenomes</taxon>
    </lineage>
</organism>
<protein>
    <recommendedName>
        <fullName evidence="4">Carbohydrate-binding module family 96 domain-containing protein</fullName>
    </recommendedName>
</protein>
<dbReference type="Pfam" id="PF24517">
    <property type="entry name" value="CBM96"/>
    <property type="match status" value="1"/>
</dbReference>
<dbReference type="PROSITE" id="PS51257">
    <property type="entry name" value="PROKAR_LIPOPROTEIN"/>
    <property type="match status" value="1"/>
</dbReference>
<accession>A0A0W8F6X9</accession>
<dbReference type="GO" id="GO:0005576">
    <property type="term" value="C:extracellular region"/>
    <property type="evidence" value="ECO:0007669"/>
    <property type="project" value="UniProtKB-SubCell"/>
</dbReference>
<keyword evidence="2" id="KW-0964">Secreted</keyword>
<reference evidence="5" key="1">
    <citation type="journal article" date="2015" name="Proc. Natl. Acad. Sci. U.S.A.">
        <title>Networks of energetic and metabolic interactions define dynamics in microbial communities.</title>
        <authorList>
            <person name="Embree M."/>
            <person name="Liu J.K."/>
            <person name="Al-Bassam M.M."/>
            <person name="Zengler K."/>
        </authorList>
    </citation>
    <scope>NUCLEOTIDE SEQUENCE</scope>
</reference>
<dbReference type="InterPro" id="IPR055372">
    <property type="entry name" value="CBM96"/>
</dbReference>
<evidence type="ECO:0000256" key="2">
    <source>
        <dbReference type="ARBA" id="ARBA00022525"/>
    </source>
</evidence>
<feature type="domain" description="Carbohydrate-binding module family 96" evidence="4">
    <location>
        <begin position="28"/>
        <end position="189"/>
    </location>
</feature>
<dbReference type="NCBIfam" id="NF033679">
    <property type="entry name" value="DNRLRE_dom"/>
    <property type="match status" value="1"/>
</dbReference>
<evidence type="ECO:0000259" key="4">
    <source>
        <dbReference type="Pfam" id="PF24517"/>
    </source>
</evidence>
<evidence type="ECO:0000256" key="1">
    <source>
        <dbReference type="ARBA" id="ARBA00004613"/>
    </source>
</evidence>
<evidence type="ECO:0000256" key="3">
    <source>
        <dbReference type="ARBA" id="ARBA00022729"/>
    </source>
</evidence>
<evidence type="ECO:0000313" key="5">
    <source>
        <dbReference type="EMBL" id="KUG16526.1"/>
    </source>
</evidence>
<sequence>MRYWLAIIGALLLLAAACSAGSFEAKIDVDTYVNSIEEEESYGDSDLLWVSSQDDDDDDASINETYLSYVNLFGSQGIFNPDQIKSATLTLNVARVDDEGEIKAYFLEGATLNTLTWKDKAEYDLDVSSDSVEIDEAEDVIELDVTPIIKKAVEVCAEGCPYSIVLVGEDDVSVAFVSSEASDEDMPVLEYVTEE</sequence>
<dbReference type="AlphaFoldDB" id="A0A0W8F6X9"/>
<keyword evidence="3" id="KW-0732">Signal</keyword>